<dbReference type="Pfam" id="PF00389">
    <property type="entry name" value="2-Hacid_dh"/>
    <property type="match status" value="1"/>
</dbReference>
<evidence type="ECO:0000256" key="1">
    <source>
        <dbReference type="ARBA" id="ARBA00005854"/>
    </source>
</evidence>
<comment type="similarity">
    <text evidence="1 4">Belongs to the D-isomer specific 2-hydroxyacid dehydrogenase family.</text>
</comment>
<sequence length="322" mass="33930">MKLVAILPASERLVAQTAMLQAVLSGHETVVVTSVAELEPHLPSVEVLVSTPFTPITEAMLAAAPKLRFLQVAGVGVDHVDLDAARRLGITVANVAGANAVSVAEHVVMAILALMRGLVAAHEAMRTGEWPLARWMATARDLAGRTVGIVGMGRIGREVAARLLPFGVALLYHDVRRVPAADEDALGVTHASLDDLLASSDVVTLHLPLTPETRNLLDRERLGRMKPGALLVNTARAELVDEAALVEALGSGRLGGAAIDVFAPEPPPPDHPLRRLPNVLLTPHGAGVTAEAQERIAQGALTNVLRFLDGHSLADVVVEGHR</sequence>
<evidence type="ECO:0000256" key="4">
    <source>
        <dbReference type="RuleBase" id="RU003719"/>
    </source>
</evidence>
<reference evidence="8" key="1">
    <citation type="submission" date="2023-12" db="EMBL/GenBank/DDBJ databases">
        <title>Novel isolates from deep terrestrial aquifers shed light on the physiology and ecology of the class Limnochordia.</title>
        <authorList>
            <person name="Karnachuk O.V."/>
            <person name="Lukina A.P."/>
            <person name="Avakyan M.R."/>
            <person name="Kadnikov V."/>
            <person name="Begmatov S."/>
            <person name="Beletsky A.V."/>
            <person name="Mardanov A.V."/>
            <person name="Ravin N.V."/>
        </authorList>
    </citation>
    <scope>NUCLEOTIDE SEQUENCE [LARGE SCALE GENOMIC DNA]</scope>
    <source>
        <strain evidence="8">LN</strain>
    </source>
</reference>
<dbReference type="InterPro" id="IPR029753">
    <property type="entry name" value="D-isomer_DH_CS"/>
</dbReference>
<feature type="domain" description="D-isomer specific 2-hydroxyacid dehydrogenase NAD-binding" evidence="6">
    <location>
        <begin position="108"/>
        <end position="286"/>
    </location>
</feature>
<dbReference type="PANTHER" id="PTHR42938:SF9">
    <property type="entry name" value="FORMATE DEHYDROGENASE 1"/>
    <property type="match status" value="1"/>
</dbReference>
<feature type="domain" description="D-isomer specific 2-hydroxyacid dehydrogenase catalytic" evidence="5">
    <location>
        <begin position="34"/>
        <end position="317"/>
    </location>
</feature>
<dbReference type="PROSITE" id="PS00670">
    <property type="entry name" value="D_2_HYDROXYACID_DH_2"/>
    <property type="match status" value="1"/>
</dbReference>
<evidence type="ECO:0000313" key="7">
    <source>
        <dbReference type="EMBL" id="WRP13837.1"/>
    </source>
</evidence>
<dbReference type="Gene3D" id="3.40.50.720">
    <property type="entry name" value="NAD(P)-binding Rossmann-like Domain"/>
    <property type="match status" value="2"/>
</dbReference>
<dbReference type="PROSITE" id="PS00065">
    <property type="entry name" value="D_2_HYDROXYACID_DH_1"/>
    <property type="match status" value="1"/>
</dbReference>
<dbReference type="InterPro" id="IPR006139">
    <property type="entry name" value="D-isomer_2_OHA_DH_cat_dom"/>
</dbReference>
<organism evidence="7 8">
    <name type="scientific">Geochorda subterranea</name>
    <dbReference type="NCBI Taxonomy" id="3109564"/>
    <lineage>
        <taxon>Bacteria</taxon>
        <taxon>Bacillati</taxon>
        <taxon>Bacillota</taxon>
        <taxon>Limnochordia</taxon>
        <taxon>Limnochordales</taxon>
        <taxon>Geochordaceae</taxon>
        <taxon>Geochorda</taxon>
    </lineage>
</organism>
<dbReference type="InterPro" id="IPR006140">
    <property type="entry name" value="D-isomer_DH_NAD-bd"/>
</dbReference>
<dbReference type="PANTHER" id="PTHR42938">
    <property type="entry name" value="FORMATE DEHYDROGENASE 1"/>
    <property type="match status" value="1"/>
</dbReference>
<dbReference type="SUPFAM" id="SSF51735">
    <property type="entry name" value="NAD(P)-binding Rossmann-fold domains"/>
    <property type="match status" value="1"/>
</dbReference>
<gene>
    <name evidence="7" type="ORF">VLY81_10370</name>
</gene>
<keyword evidence="2 4" id="KW-0560">Oxidoreductase</keyword>
<proteinExistence type="inferred from homology"/>
<evidence type="ECO:0000313" key="8">
    <source>
        <dbReference type="Proteomes" id="UP001333102"/>
    </source>
</evidence>
<protein>
    <submittedName>
        <fullName evidence="7">2-hydroxyacid dehydrogenase</fullName>
    </submittedName>
</protein>
<evidence type="ECO:0000259" key="5">
    <source>
        <dbReference type="Pfam" id="PF00389"/>
    </source>
</evidence>
<dbReference type="RefSeq" id="WP_324668093.1">
    <property type="nucleotide sequence ID" value="NZ_CP141614.1"/>
</dbReference>
<evidence type="ECO:0000256" key="3">
    <source>
        <dbReference type="ARBA" id="ARBA00023027"/>
    </source>
</evidence>
<keyword evidence="3" id="KW-0520">NAD</keyword>
<dbReference type="SUPFAM" id="SSF52283">
    <property type="entry name" value="Formate/glycerate dehydrogenase catalytic domain-like"/>
    <property type="match status" value="1"/>
</dbReference>
<dbReference type="InterPro" id="IPR029752">
    <property type="entry name" value="D-isomer_DH_CS1"/>
</dbReference>
<dbReference type="Proteomes" id="UP001333102">
    <property type="component" value="Chromosome"/>
</dbReference>
<dbReference type="CDD" id="cd12175">
    <property type="entry name" value="2-Hacid_dh_11"/>
    <property type="match status" value="1"/>
</dbReference>
<name>A0ABZ1BNZ6_9FIRM</name>
<dbReference type="Pfam" id="PF02826">
    <property type="entry name" value="2-Hacid_dh_C"/>
    <property type="match status" value="1"/>
</dbReference>
<dbReference type="InterPro" id="IPR036291">
    <property type="entry name" value="NAD(P)-bd_dom_sf"/>
</dbReference>
<evidence type="ECO:0000256" key="2">
    <source>
        <dbReference type="ARBA" id="ARBA00023002"/>
    </source>
</evidence>
<keyword evidence="8" id="KW-1185">Reference proteome</keyword>
<accession>A0ABZ1BNZ6</accession>
<evidence type="ECO:0000259" key="6">
    <source>
        <dbReference type="Pfam" id="PF02826"/>
    </source>
</evidence>
<dbReference type="EMBL" id="CP141614">
    <property type="protein sequence ID" value="WRP13837.1"/>
    <property type="molecule type" value="Genomic_DNA"/>
</dbReference>